<feature type="compositionally biased region" description="Acidic residues" evidence="5">
    <location>
        <begin position="168"/>
        <end position="204"/>
    </location>
</feature>
<keyword evidence="3" id="KW-0862">Zinc</keyword>
<dbReference type="Pfam" id="PF13639">
    <property type="entry name" value="zf-RING_2"/>
    <property type="match status" value="1"/>
</dbReference>
<evidence type="ECO:0000256" key="1">
    <source>
        <dbReference type="ARBA" id="ARBA00022723"/>
    </source>
</evidence>
<accession>A0AAN7MI14</accession>
<dbReference type="AlphaFoldDB" id="A0AAN7MI14"/>
<evidence type="ECO:0000259" key="7">
    <source>
        <dbReference type="PROSITE" id="PS50089"/>
    </source>
</evidence>
<feature type="compositionally biased region" description="Acidic residues" evidence="5">
    <location>
        <begin position="98"/>
        <end position="138"/>
    </location>
</feature>
<dbReference type="PROSITE" id="PS50016">
    <property type="entry name" value="ZF_PHD_2"/>
    <property type="match status" value="1"/>
</dbReference>
<feature type="compositionally biased region" description="Basic residues" evidence="5">
    <location>
        <begin position="249"/>
        <end position="260"/>
    </location>
</feature>
<dbReference type="SMART" id="SM00184">
    <property type="entry name" value="RING"/>
    <property type="match status" value="1"/>
</dbReference>
<feature type="compositionally biased region" description="Basic residues" evidence="5">
    <location>
        <begin position="152"/>
        <end position="164"/>
    </location>
</feature>
<dbReference type="InterPro" id="IPR017907">
    <property type="entry name" value="Znf_RING_CS"/>
</dbReference>
<dbReference type="GO" id="GO:0008270">
    <property type="term" value="F:zinc ion binding"/>
    <property type="evidence" value="ECO:0007669"/>
    <property type="project" value="UniProtKB-KW"/>
</dbReference>
<sequence length="778" mass="86736">MPATGNAERLRRGEREREGERAIPPASSVRSFPSSPTSSQMVRGAKGGSKRDFNKKVDEISDDSDEDYVVSDEQSDASVDALEDLVGSASDDGLGEFLNDEILNEGDDVNDDDYGGEEEREEEEEGEEEDKGEEEEEEIVKSEASGGSSAQRKSRVKTNKKHNKVYLEESDDGDEDYNVNDDEDEDDEEFTPDEDDCLVDEEDSVMEHRSKNKLETYSKLSRNGMRKTIAKSGQKQRKKIATRRNLSGNKKRKIKQTRKKASFEDEDENDADFAEMSAVMQGRGSKTFGRSKRRYKEGSDSDFGSSRSSDFEYTISEEEREQVREANEICKDLIVTPPKRTSSSDKCMKGDYLRLRRGAPSRKTVEDVGLMQQRKSFSLKGKQKVEELIKQVCGICLSEEDKRRIRGTLDCCSHYFCFSCIMEWSKVESRCPLCKQRFKTISKPARSAAGVDLRDVVIHVPERDQVYQPSEEEIRGYLDPYENVICTECHQGGDDGLMLLCDLCDSPAHTYCVGLGREVPEGNWYCEGCRPGALGSSSSDPQDPTLSSQWVGVNLADGLDLNVAPPLSFTQGAGNLTSPRFYGLINQATTLFSGAGATTVSGRRRIQRHIHQILSGHRTTTMALGVDGMSPFPLAPYPPNLRVDQPMQTPIHNSAPEITASLESIFGGRFQETIPASLRSGNDFLSGQNTLRRQIVEEATVTTSSNTSRVTFFNEPGDVILAPEQLHQSSDSRLSLGTELAASPLAIREDRQFYRVKEQVQSMVRNHLKNISNDALGK</sequence>
<dbReference type="Proteomes" id="UP001346149">
    <property type="component" value="Unassembled WGS sequence"/>
</dbReference>
<name>A0AAN7MI14_TRANT</name>
<organism evidence="8 9">
    <name type="scientific">Trapa natans</name>
    <name type="common">Water chestnut</name>
    <dbReference type="NCBI Taxonomy" id="22666"/>
    <lineage>
        <taxon>Eukaryota</taxon>
        <taxon>Viridiplantae</taxon>
        <taxon>Streptophyta</taxon>
        <taxon>Embryophyta</taxon>
        <taxon>Tracheophyta</taxon>
        <taxon>Spermatophyta</taxon>
        <taxon>Magnoliopsida</taxon>
        <taxon>eudicotyledons</taxon>
        <taxon>Gunneridae</taxon>
        <taxon>Pentapetalae</taxon>
        <taxon>rosids</taxon>
        <taxon>malvids</taxon>
        <taxon>Myrtales</taxon>
        <taxon>Lythraceae</taxon>
        <taxon>Trapa</taxon>
    </lineage>
</organism>
<evidence type="ECO:0008006" key="10">
    <source>
        <dbReference type="Google" id="ProtNLM"/>
    </source>
</evidence>
<dbReference type="SMART" id="SM00249">
    <property type="entry name" value="PHD"/>
    <property type="match status" value="1"/>
</dbReference>
<dbReference type="EMBL" id="JAXQNO010000001">
    <property type="protein sequence ID" value="KAK4804236.1"/>
    <property type="molecule type" value="Genomic_DNA"/>
</dbReference>
<dbReference type="PANTHER" id="PTHR47177:SF3">
    <property type="entry name" value="F18C1.6 PROTEIN"/>
    <property type="match status" value="1"/>
</dbReference>
<dbReference type="PROSITE" id="PS50089">
    <property type="entry name" value="ZF_RING_2"/>
    <property type="match status" value="1"/>
</dbReference>
<dbReference type="InterPro" id="IPR019787">
    <property type="entry name" value="Znf_PHD-finger"/>
</dbReference>
<dbReference type="InterPro" id="IPR013083">
    <property type="entry name" value="Znf_RING/FYVE/PHD"/>
</dbReference>
<feature type="domain" description="RING-type" evidence="7">
    <location>
        <begin position="393"/>
        <end position="435"/>
    </location>
</feature>
<keyword evidence="9" id="KW-1185">Reference proteome</keyword>
<protein>
    <recommendedName>
        <fullName evidence="10">PHD and RING finger domain-containing protein 1</fullName>
    </recommendedName>
</protein>
<dbReference type="Gene3D" id="3.30.40.10">
    <property type="entry name" value="Zinc/RING finger domain, C3HC4 (zinc finger)"/>
    <property type="match status" value="2"/>
</dbReference>
<evidence type="ECO:0000259" key="6">
    <source>
        <dbReference type="PROSITE" id="PS50016"/>
    </source>
</evidence>
<dbReference type="InterPro" id="IPR001965">
    <property type="entry name" value="Znf_PHD"/>
</dbReference>
<comment type="caution">
    <text evidence="8">The sequence shown here is derived from an EMBL/GenBank/DDBJ whole genome shotgun (WGS) entry which is preliminary data.</text>
</comment>
<dbReference type="PROSITE" id="PS00518">
    <property type="entry name" value="ZF_RING_1"/>
    <property type="match status" value="1"/>
</dbReference>
<evidence type="ECO:0000313" key="8">
    <source>
        <dbReference type="EMBL" id="KAK4804236.1"/>
    </source>
</evidence>
<evidence type="ECO:0000256" key="5">
    <source>
        <dbReference type="SAM" id="MobiDB-lite"/>
    </source>
</evidence>
<evidence type="ECO:0000256" key="4">
    <source>
        <dbReference type="PROSITE-ProRule" id="PRU00175"/>
    </source>
</evidence>
<dbReference type="InterPro" id="IPR001841">
    <property type="entry name" value="Znf_RING"/>
</dbReference>
<dbReference type="InterPro" id="IPR011011">
    <property type="entry name" value="Znf_FYVE_PHD"/>
</dbReference>
<feature type="compositionally biased region" description="Acidic residues" evidence="5">
    <location>
        <begin position="60"/>
        <end position="75"/>
    </location>
</feature>
<feature type="region of interest" description="Disordered" evidence="5">
    <location>
        <begin position="282"/>
        <end position="315"/>
    </location>
</feature>
<dbReference type="PANTHER" id="PTHR47177">
    <property type="entry name" value="F18C1.6 PROTEIN"/>
    <property type="match status" value="1"/>
</dbReference>
<keyword evidence="1" id="KW-0479">Metal-binding</keyword>
<feature type="region of interest" description="Disordered" evidence="5">
    <location>
        <begin position="1"/>
        <end position="268"/>
    </location>
</feature>
<dbReference type="CDD" id="cd16574">
    <property type="entry name" value="RING-HC_Topors"/>
    <property type="match status" value="1"/>
</dbReference>
<evidence type="ECO:0000256" key="2">
    <source>
        <dbReference type="ARBA" id="ARBA00022771"/>
    </source>
</evidence>
<feature type="compositionally biased region" description="Low complexity" evidence="5">
    <location>
        <begin position="24"/>
        <end position="39"/>
    </location>
</feature>
<feature type="compositionally biased region" description="Basic and acidic residues" evidence="5">
    <location>
        <begin position="49"/>
        <end position="59"/>
    </location>
</feature>
<dbReference type="SUPFAM" id="SSF57903">
    <property type="entry name" value="FYVE/PHD zinc finger"/>
    <property type="match status" value="1"/>
</dbReference>
<proteinExistence type="predicted"/>
<feature type="compositionally biased region" description="Basic and acidic residues" evidence="5">
    <location>
        <begin position="8"/>
        <end position="21"/>
    </location>
</feature>
<feature type="compositionally biased region" description="Basic residues" evidence="5">
    <location>
        <begin position="224"/>
        <end position="242"/>
    </location>
</feature>
<feature type="compositionally biased region" description="Basic and acidic residues" evidence="5">
    <location>
        <begin position="205"/>
        <end position="216"/>
    </location>
</feature>
<evidence type="ECO:0000313" key="9">
    <source>
        <dbReference type="Proteomes" id="UP001346149"/>
    </source>
</evidence>
<evidence type="ECO:0000256" key="3">
    <source>
        <dbReference type="ARBA" id="ARBA00022833"/>
    </source>
</evidence>
<keyword evidence="2 4" id="KW-0863">Zinc-finger</keyword>
<reference evidence="8 9" key="1">
    <citation type="journal article" date="2023" name="Hortic Res">
        <title>Pangenome of water caltrop reveals structural variations and asymmetric subgenome divergence after allopolyploidization.</title>
        <authorList>
            <person name="Zhang X."/>
            <person name="Chen Y."/>
            <person name="Wang L."/>
            <person name="Yuan Y."/>
            <person name="Fang M."/>
            <person name="Shi L."/>
            <person name="Lu R."/>
            <person name="Comes H.P."/>
            <person name="Ma Y."/>
            <person name="Chen Y."/>
            <person name="Huang G."/>
            <person name="Zhou Y."/>
            <person name="Zheng Z."/>
            <person name="Qiu Y."/>
        </authorList>
    </citation>
    <scope>NUCLEOTIDE SEQUENCE [LARGE SCALE GENOMIC DNA]</scope>
    <source>
        <strain evidence="8">F231</strain>
    </source>
</reference>
<feature type="domain" description="PHD-type" evidence="6">
    <location>
        <begin position="483"/>
        <end position="532"/>
    </location>
</feature>
<dbReference type="SUPFAM" id="SSF57850">
    <property type="entry name" value="RING/U-box"/>
    <property type="match status" value="1"/>
</dbReference>
<dbReference type="InterPro" id="IPR058746">
    <property type="entry name" value="Znf_RING-type_Topors"/>
</dbReference>
<gene>
    <name evidence="8" type="ORF">SAY86_004053</name>
</gene>
<dbReference type="Pfam" id="PF00628">
    <property type="entry name" value="PHD"/>
    <property type="match status" value="1"/>
</dbReference>